<evidence type="ECO:0000313" key="3">
    <source>
        <dbReference type="EMBL" id="KAI1705095.1"/>
    </source>
</evidence>
<dbReference type="Pfam" id="PF00651">
    <property type="entry name" value="BTB"/>
    <property type="match status" value="1"/>
</dbReference>
<evidence type="ECO:0000259" key="2">
    <source>
        <dbReference type="PROSITE" id="PS50144"/>
    </source>
</evidence>
<protein>
    <submittedName>
        <fullName evidence="3">BTB/POZ domain-containing protein</fullName>
    </submittedName>
</protein>
<dbReference type="SUPFAM" id="SSF49599">
    <property type="entry name" value="TRAF domain-like"/>
    <property type="match status" value="1"/>
</dbReference>
<dbReference type="InterPro" id="IPR011333">
    <property type="entry name" value="SKP1/BTB/POZ_sf"/>
</dbReference>
<dbReference type="PANTHER" id="PTHR24413">
    <property type="entry name" value="SPECKLE-TYPE POZ PROTEIN"/>
    <property type="match status" value="1"/>
</dbReference>
<dbReference type="SUPFAM" id="SSF54695">
    <property type="entry name" value="POZ domain"/>
    <property type="match status" value="1"/>
</dbReference>
<dbReference type="SMART" id="SM00225">
    <property type="entry name" value="BTB"/>
    <property type="match status" value="1"/>
</dbReference>
<dbReference type="AlphaFoldDB" id="A0AAD4MTS4"/>
<dbReference type="CDD" id="cd18186">
    <property type="entry name" value="BTB_POZ_ZBTB_KLHL-like"/>
    <property type="match status" value="1"/>
</dbReference>
<dbReference type="Gene3D" id="2.60.210.10">
    <property type="entry name" value="Apoptosis, Tumor Necrosis Factor Receptor Associated Protein 2, Chain A"/>
    <property type="match status" value="1"/>
</dbReference>
<feature type="domain" description="MATH" evidence="2">
    <location>
        <begin position="25"/>
        <end position="151"/>
    </location>
</feature>
<evidence type="ECO:0000259" key="1">
    <source>
        <dbReference type="PROSITE" id="PS50097"/>
    </source>
</evidence>
<keyword evidence="4" id="KW-1185">Reference proteome</keyword>
<dbReference type="Gene3D" id="3.30.710.10">
    <property type="entry name" value="Potassium Channel Kv1.1, Chain A"/>
    <property type="match status" value="1"/>
</dbReference>
<dbReference type="EMBL" id="JAKKPZ010000060">
    <property type="protein sequence ID" value="KAI1705095.1"/>
    <property type="molecule type" value="Genomic_DNA"/>
</dbReference>
<feature type="domain" description="BTB" evidence="1">
    <location>
        <begin position="191"/>
        <end position="258"/>
    </location>
</feature>
<proteinExistence type="predicted"/>
<dbReference type="InterPro" id="IPR002083">
    <property type="entry name" value="MATH/TRAF_dom"/>
</dbReference>
<dbReference type="Gene3D" id="1.25.40.420">
    <property type="match status" value="1"/>
</dbReference>
<name>A0AAD4MTS4_9BILA</name>
<dbReference type="GO" id="GO:0030163">
    <property type="term" value="P:protein catabolic process"/>
    <property type="evidence" value="ECO:0007669"/>
    <property type="project" value="UniProtKB-ARBA"/>
</dbReference>
<sequence>MATDRNPYIVVPNVSKQVTKVAPLSAKLEWRIEQFEKLTKFYKCGQVLSSESFTYPHLTSVEWKLDAYPHGKDVRYNPSFYLRKIDLKESKDLGIMAEFHIYAMTGTNEKMEISKLIAEFKNDSICTTNIQKAKILEALHPDGSLMIICEVEFLAPAETFAKESEPAMSVVFPKIGFLQDMLQMWIKQIFADCTIKVGNVDLVAHKCVLATNSEVFLSMFTQPTIEKESGTVIIPDFSSDAVNAMLQYMYVGLVDEEEMGKLAAELLVLSDKYAIIRLKEMCERFLMSSITEENVLSIAEIADKTMALELKKTCANNFAVCGKSILRTSEWKKLRDENKSLTHELLELVLEDHPSFAEIGRLTEDTKETKI</sequence>
<gene>
    <name evidence="3" type="ORF">DdX_13853</name>
</gene>
<dbReference type="Proteomes" id="UP001201812">
    <property type="component" value="Unassembled WGS sequence"/>
</dbReference>
<dbReference type="PROSITE" id="PS50144">
    <property type="entry name" value="MATH"/>
    <property type="match status" value="1"/>
</dbReference>
<evidence type="ECO:0000313" key="4">
    <source>
        <dbReference type="Proteomes" id="UP001201812"/>
    </source>
</evidence>
<reference evidence="3" key="1">
    <citation type="submission" date="2022-01" db="EMBL/GenBank/DDBJ databases">
        <title>Genome Sequence Resource for Two Populations of Ditylenchus destructor, the Migratory Endoparasitic Phytonematode.</title>
        <authorList>
            <person name="Zhang H."/>
            <person name="Lin R."/>
            <person name="Xie B."/>
        </authorList>
    </citation>
    <scope>NUCLEOTIDE SEQUENCE</scope>
    <source>
        <strain evidence="3">BazhouSP</strain>
    </source>
</reference>
<organism evidence="3 4">
    <name type="scientific">Ditylenchus destructor</name>
    <dbReference type="NCBI Taxonomy" id="166010"/>
    <lineage>
        <taxon>Eukaryota</taxon>
        <taxon>Metazoa</taxon>
        <taxon>Ecdysozoa</taxon>
        <taxon>Nematoda</taxon>
        <taxon>Chromadorea</taxon>
        <taxon>Rhabditida</taxon>
        <taxon>Tylenchina</taxon>
        <taxon>Tylenchomorpha</taxon>
        <taxon>Sphaerularioidea</taxon>
        <taxon>Anguinidae</taxon>
        <taxon>Anguininae</taxon>
        <taxon>Ditylenchus</taxon>
    </lineage>
</organism>
<comment type="caution">
    <text evidence="3">The sequence shown here is derived from an EMBL/GenBank/DDBJ whole genome shotgun (WGS) entry which is preliminary data.</text>
</comment>
<dbReference type="InterPro" id="IPR008974">
    <property type="entry name" value="TRAF-like"/>
</dbReference>
<dbReference type="InterPro" id="IPR000210">
    <property type="entry name" value="BTB/POZ_dom"/>
</dbReference>
<accession>A0AAD4MTS4</accession>
<dbReference type="PROSITE" id="PS50097">
    <property type="entry name" value="BTB"/>
    <property type="match status" value="1"/>
</dbReference>